<dbReference type="InterPro" id="IPR003593">
    <property type="entry name" value="AAA+_ATPase"/>
</dbReference>
<dbReference type="PROSITE" id="PS50893">
    <property type="entry name" value="ABC_TRANSPORTER_2"/>
    <property type="match status" value="1"/>
</dbReference>
<dbReference type="Gene3D" id="3.40.50.300">
    <property type="entry name" value="P-loop containing nucleotide triphosphate hydrolases"/>
    <property type="match status" value="1"/>
</dbReference>
<dbReference type="Pfam" id="PF00005">
    <property type="entry name" value="ABC_tran"/>
    <property type="match status" value="1"/>
</dbReference>
<feature type="domain" description="ABC transporter" evidence="4">
    <location>
        <begin position="26"/>
        <end position="258"/>
    </location>
</feature>
<evidence type="ECO:0000259" key="4">
    <source>
        <dbReference type="PROSITE" id="PS50893"/>
    </source>
</evidence>
<accession>A0A4Y3RBA2</accession>
<dbReference type="SMART" id="SM00382">
    <property type="entry name" value="AAA"/>
    <property type="match status" value="1"/>
</dbReference>
<dbReference type="InterPro" id="IPR003439">
    <property type="entry name" value="ABC_transporter-like_ATP-bd"/>
</dbReference>
<dbReference type="Proteomes" id="UP000319210">
    <property type="component" value="Unassembled WGS sequence"/>
</dbReference>
<dbReference type="EMBL" id="BJMM01000084">
    <property type="protein sequence ID" value="GEB54138.1"/>
    <property type="molecule type" value="Genomic_DNA"/>
</dbReference>
<evidence type="ECO:0000313" key="6">
    <source>
        <dbReference type="Proteomes" id="UP000319210"/>
    </source>
</evidence>
<keyword evidence="3 5" id="KW-0067">ATP-binding</keyword>
<comment type="caution">
    <text evidence="5">The sequence shown here is derived from an EMBL/GenBank/DDBJ whole genome shotgun (WGS) entry which is preliminary data.</text>
</comment>
<gene>
    <name evidence="5" type="ORF">SCA03_66890</name>
</gene>
<dbReference type="RefSeq" id="WP_086818001.1">
    <property type="nucleotide sequence ID" value="NZ_BJMM01000084.1"/>
</dbReference>
<dbReference type="FunFam" id="3.40.50.300:FF:000134">
    <property type="entry name" value="Iron-enterobactin ABC transporter ATP-binding protein"/>
    <property type="match status" value="1"/>
</dbReference>
<dbReference type="PROSITE" id="PS00211">
    <property type="entry name" value="ABC_TRANSPORTER_1"/>
    <property type="match status" value="1"/>
</dbReference>
<evidence type="ECO:0000256" key="2">
    <source>
        <dbReference type="ARBA" id="ARBA00022741"/>
    </source>
</evidence>
<keyword evidence="6" id="KW-1185">Reference proteome</keyword>
<dbReference type="OrthoDB" id="4318785at2"/>
<dbReference type="CDD" id="cd03214">
    <property type="entry name" value="ABC_Iron-Siderophores_B12_Hemin"/>
    <property type="match status" value="1"/>
</dbReference>
<dbReference type="AlphaFoldDB" id="A0A4Y3RBA2"/>
<evidence type="ECO:0000313" key="5">
    <source>
        <dbReference type="EMBL" id="GEB54138.1"/>
    </source>
</evidence>
<name>A0A4Y3RBA2_STRCI</name>
<evidence type="ECO:0000256" key="1">
    <source>
        <dbReference type="ARBA" id="ARBA00022448"/>
    </source>
</evidence>
<protein>
    <submittedName>
        <fullName evidence="5">ABC transporter ATP-binding protein</fullName>
    </submittedName>
</protein>
<evidence type="ECO:0000256" key="3">
    <source>
        <dbReference type="ARBA" id="ARBA00022840"/>
    </source>
</evidence>
<dbReference type="PANTHER" id="PTHR42794:SF2">
    <property type="entry name" value="ABC TRANSPORTER ATP-BINDING PROTEIN"/>
    <property type="match status" value="1"/>
</dbReference>
<dbReference type="SUPFAM" id="SSF52540">
    <property type="entry name" value="P-loop containing nucleoside triphosphate hydrolases"/>
    <property type="match status" value="1"/>
</dbReference>
<dbReference type="GO" id="GO:0016887">
    <property type="term" value="F:ATP hydrolysis activity"/>
    <property type="evidence" value="ECO:0007669"/>
    <property type="project" value="InterPro"/>
</dbReference>
<organism evidence="5 6">
    <name type="scientific">Streptomyces cacaoi</name>
    <dbReference type="NCBI Taxonomy" id="1898"/>
    <lineage>
        <taxon>Bacteria</taxon>
        <taxon>Bacillati</taxon>
        <taxon>Actinomycetota</taxon>
        <taxon>Actinomycetes</taxon>
        <taxon>Kitasatosporales</taxon>
        <taxon>Streptomycetaceae</taxon>
        <taxon>Streptomyces</taxon>
    </lineage>
</organism>
<keyword evidence="2" id="KW-0547">Nucleotide-binding</keyword>
<keyword evidence="1" id="KW-0813">Transport</keyword>
<sequence length="304" mass="31772">MNGPGSTGTAPAAAAPATDPGAALHLRVEDVTYAVAGRPLVDGVTLEARPGESVGIVGPNGSGKTTLLRCVQGVLRPVSGRVLHDGADTARLSVKERARRVAAVPQDSGGGFGLTVRQVVAMGRSPHKRFWEGDTARDAAYVHEALADTGGAALADRPFDELSGGEKQRVLLARALVQRPALLALDEPTNHLDVRHQLDLLTLVRALPATSLLVLHDLNLAAYFCDRLYVLAEGRLVADGTPEEVLTEELLAEVYGVRAEVRVHPATGAPTVVYLPPAAPPTVRRAVPPTAAEGFTTGATEGAR</sequence>
<proteinExistence type="predicted"/>
<dbReference type="InterPro" id="IPR027417">
    <property type="entry name" value="P-loop_NTPase"/>
</dbReference>
<reference evidence="5 6" key="1">
    <citation type="submission" date="2019-06" db="EMBL/GenBank/DDBJ databases">
        <title>Whole genome shotgun sequence of Streptomyces cacaoi subsp. cacaoi NBRC 12748.</title>
        <authorList>
            <person name="Hosoyama A."/>
            <person name="Uohara A."/>
            <person name="Ohji S."/>
            <person name="Ichikawa N."/>
        </authorList>
    </citation>
    <scope>NUCLEOTIDE SEQUENCE [LARGE SCALE GENOMIC DNA]</scope>
    <source>
        <strain evidence="5 6">NBRC 12748</strain>
    </source>
</reference>
<dbReference type="InterPro" id="IPR017871">
    <property type="entry name" value="ABC_transporter-like_CS"/>
</dbReference>
<dbReference type="GO" id="GO:0005524">
    <property type="term" value="F:ATP binding"/>
    <property type="evidence" value="ECO:0007669"/>
    <property type="project" value="UniProtKB-KW"/>
</dbReference>
<dbReference type="PANTHER" id="PTHR42794">
    <property type="entry name" value="HEMIN IMPORT ATP-BINDING PROTEIN HMUV"/>
    <property type="match status" value="1"/>
</dbReference>